<dbReference type="GO" id="GO:0030247">
    <property type="term" value="F:polysaccharide binding"/>
    <property type="evidence" value="ECO:0007669"/>
    <property type="project" value="UniProtKB-UniRule"/>
</dbReference>
<accession>A0A1V0A0K2</accession>
<dbReference type="InterPro" id="IPR049492">
    <property type="entry name" value="BD-FAE-like_dom"/>
</dbReference>
<name>A0A1V0A0K2_9ACTN</name>
<organism evidence="4 5">
    <name type="scientific">[Actinomadura] parvosata subsp. kistnae</name>
    <dbReference type="NCBI Taxonomy" id="1909395"/>
    <lineage>
        <taxon>Bacteria</taxon>
        <taxon>Bacillati</taxon>
        <taxon>Actinomycetota</taxon>
        <taxon>Actinomycetes</taxon>
        <taxon>Streptosporangiales</taxon>
        <taxon>Streptosporangiaceae</taxon>
        <taxon>Nonomuraea</taxon>
    </lineage>
</organism>
<dbReference type="SUPFAM" id="SSF53474">
    <property type="entry name" value="alpha/beta-Hydrolases"/>
    <property type="match status" value="1"/>
</dbReference>
<dbReference type="GO" id="GO:0004553">
    <property type="term" value="F:hydrolase activity, hydrolyzing O-glycosyl compounds"/>
    <property type="evidence" value="ECO:0007669"/>
    <property type="project" value="InterPro"/>
</dbReference>
<dbReference type="Proteomes" id="UP000190797">
    <property type="component" value="Chromosome"/>
</dbReference>
<keyword evidence="5" id="KW-1185">Reference proteome</keyword>
<dbReference type="EMBL" id="CP017717">
    <property type="protein sequence ID" value="AQZ63728.1"/>
    <property type="molecule type" value="Genomic_DNA"/>
</dbReference>
<feature type="domain" description="CBM2" evidence="3">
    <location>
        <begin position="321"/>
        <end position="430"/>
    </location>
</feature>
<dbReference type="KEGG" id="noa:BKM31_21710"/>
<dbReference type="PANTHER" id="PTHR48081:SF13">
    <property type="entry name" value="ALPHA_BETA HYDROLASE"/>
    <property type="match status" value="1"/>
</dbReference>
<dbReference type="Pfam" id="PF00553">
    <property type="entry name" value="CBM_2"/>
    <property type="match status" value="1"/>
</dbReference>
<evidence type="ECO:0000256" key="1">
    <source>
        <dbReference type="ARBA" id="ARBA00022801"/>
    </source>
</evidence>
<keyword evidence="2" id="KW-0732">Signal</keyword>
<dbReference type="InterPro" id="IPR050300">
    <property type="entry name" value="GDXG_lipolytic_enzyme"/>
</dbReference>
<dbReference type="GO" id="GO:0005975">
    <property type="term" value="P:carbohydrate metabolic process"/>
    <property type="evidence" value="ECO:0007669"/>
    <property type="project" value="InterPro"/>
</dbReference>
<evidence type="ECO:0000256" key="2">
    <source>
        <dbReference type="SAM" id="SignalP"/>
    </source>
</evidence>
<dbReference type="STRING" id="1909395.BKM31_21710"/>
<dbReference type="AlphaFoldDB" id="A0A1V0A0K2"/>
<protein>
    <recommendedName>
        <fullName evidence="3">CBM2 domain-containing protein</fullName>
    </recommendedName>
</protein>
<dbReference type="InterPro" id="IPR029058">
    <property type="entry name" value="AB_hydrolase_fold"/>
</dbReference>
<dbReference type="SMART" id="SM00637">
    <property type="entry name" value="CBD_II"/>
    <property type="match status" value="1"/>
</dbReference>
<dbReference type="InterPro" id="IPR001919">
    <property type="entry name" value="CBD2"/>
</dbReference>
<dbReference type="PANTHER" id="PTHR48081">
    <property type="entry name" value="AB HYDROLASE SUPERFAMILY PROTEIN C4A8.06C"/>
    <property type="match status" value="1"/>
</dbReference>
<sequence length="432" mass="44833">MIVGMAMTVLAALGVSAASVPPAHAAQVITDIAYAPAQPSGSKGHLLDLYLPSTGITPRPLLIWHSGSAWTSDNGKEGADEIAAVFNPLGFAVAGVSVRSSGQATFPAQVHDIKGAIRWLRANAATYQLDPNRFAIMGDSSGGWLTEMATFSGGVTALEGTVGTTGVSSNVQVGLAFYSPTDFLQMNAQNLPTGGLDHNSPASPESLLVGCPIQTCPDKVAQANPMTYVDANDPPLLFLHGQADFLVPHGQSVLLYNRIKAQCGTGTFVSVPGADHMKVQIMDPAHYGTETVRTTTGCGETVGTGTLNATWANFATFLRGGLKLGTSCEVTYSTGVWNGAFNGSVVIRNTGTTPISGWTVTWTWSGNQQITSAWNATVTQTGAQVVARDAGHNSYIGPGSSQSLGFSATATGTNDIPAQFKVNNLACTRVPA</sequence>
<dbReference type="InterPro" id="IPR008965">
    <property type="entry name" value="CBM2/CBM3_carb-bd_dom_sf"/>
</dbReference>
<evidence type="ECO:0000313" key="4">
    <source>
        <dbReference type="EMBL" id="AQZ63728.1"/>
    </source>
</evidence>
<evidence type="ECO:0000259" key="3">
    <source>
        <dbReference type="PROSITE" id="PS51173"/>
    </source>
</evidence>
<dbReference type="PROSITE" id="PS51173">
    <property type="entry name" value="CBM2"/>
    <property type="match status" value="1"/>
</dbReference>
<proteinExistence type="predicted"/>
<dbReference type="Gene3D" id="2.60.40.290">
    <property type="match status" value="1"/>
</dbReference>
<feature type="chain" id="PRO_5012301775" description="CBM2 domain-containing protein" evidence="2">
    <location>
        <begin position="26"/>
        <end position="432"/>
    </location>
</feature>
<gene>
    <name evidence="4" type="ORF">BKM31_21710</name>
</gene>
<evidence type="ECO:0000313" key="5">
    <source>
        <dbReference type="Proteomes" id="UP000190797"/>
    </source>
</evidence>
<dbReference type="Gene3D" id="3.40.50.1820">
    <property type="entry name" value="alpha/beta hydrolase"/>
    <property type="match status" value="1"/>
</dbReference>
<feature type="signal peptide" evidence="2">
    <location>
        <begin position="1"/>
        <end position="25"/>
    </location>
</feature>
<dbReference type="SUPFAM" id="SSF49384">
    <property type="entry name" value="Carbohydrate-binding domain"/>
    <property type="match status" value="1"/>
</dbReference>
<dbReference type="Pfam" id="PF20434">
    <property type="entry name" value="BD-FAE"/>
    <property type="match status" value="1"/>
</dbReference>
<reference evidence="5" key="1">
    <citation type="journal article" date="2017" name="Med. Chem. Commun.">
        <title>Nonomuraea sp. ATCC 55076 harbours the largest actinomycete chromosome to date and the kistamicin biosynthetic gene cluster.</title>
        <authorList>
            <person name="Nazari B."/>
            <person name="Forneris C.C."/>
            <person name="Gibson M.I."/>
            <person name="Moon K."/>
            <person name="Schramma K.R."/>
            <person name="Seyedsayamdost M.R."/>
        </authorList>
    </citation>
    <scope>NUCLEOTIDE SEQUENCE [LARGE SCALE GENOMIC DNA]</scope>
    <source>
        <strain evidence="5">ATCC 55076</strain>
    </source>
</reference>
<keyword evidence="1" id="KW-0378">Hydrolase</keyword>
<dbReference type="InterPro" id="IPR012291">
    <property type="entry name" value="CBM2_carb-bd_dom_sf"/>
</dbReference>